<dbReference type="PANTHER" id="PTHR37844">
    <property type="entry name" value="SER/THR PROTEIN PHOSPHATASE SUPERFAMILY (AFU_ORTHOLOGUE AFUA_1G14840)"/>
    <property type="match status" value="1"/>
</dbReference>
<feature type="domain" description="Calcineurin-like phosphoesterase" evidence="1">
    <location>
        <begin position="77"/>
        <end position="167"/>
    </location>
</feature>
<proteinExistence type="predicted"/>
<organism evidence="2 3">
    <name type="scientific">Acrasis kona</name>
    <dbReference type="NCBI Taxonomy" id="1008807"/>
    <lineage>
        <taxon>Eukaryota</taxon>
        <taxon>Discoba</taxon>
        <taxon>Heterolobosea</taxon>
        <taxon>Tetramitia</taxon>
        <taxon>Eutetramitia</taxon>
        <taxon>Acrasidae</taxon>
        <taxon>Acrasis</taxon>
    </lineage>
</organism>
<dbReference type="PANTHER" id="PTHR37844:SF2">
    <property type="entry name" value="SER_THR PROTEIN PHOSPHATASE SUPERFAMILY (AFU_ORTHOLOGUE AFUA_1G14840)"/>
    <property type="match status" value="1"/>
</dbReference>
<name>A0AAW2Z3B8_9EUKA</name>
<dbReference type="AlphaFoldDB" id="A0AAW2Z3B8"/>
<accession>A0AAW2Z3B8</accession>
<evidence type="ECO:0000313" key="2">
    <source>
        <dbReference type="EMBL" id="KAL0483799.1"/>
    </source>
</evidence>
<dbReference type="Proteomes" id="UP001431209">
    <property type="component" value="Unassembled WGS sequence"/>
</dbReference>
<protein>
    <recommendedName>
        <fullName evidence="1">Calcineurin-like phosphoesterase domain-containing protein</fullName>
    </recommendedName>
</protein>
<dbReference type="EMBL" id="JAOPGA020000995">
    <property type="protein sequence ID" value="KAL0483799.1"/>
    <property type="molecule type" value="Genomic_DNA"/>
</dbReference>
<dbReference type="InterPro" id="IPR004843">
    <property type="entry name" value="Calcineurin-like_PHP"/>
</dbReference>
<sequence length="211" mass="24377">MSMYFDEVFVVAEETDSHISKLCSQYENVHFLQRSTFLYKHASDLPIRVIGCTLWSSISEENSSHISNHANDYNKISIKDAQNHQIRKLKVQDVNRIHKQDVNWLTREIHEANEKGERVIIISHHAPLLTCINPALQHDKMNQTSATDLSSIVNSCKIDLWVYGHTHYTKVQVLNNTICASNQVGHKHEQEVGYKESQCFMFTQDSCQHIE</sequence>
<dbReference type="InterPro" id="IPR029052">
    <property type="entry name" value="Metallo-depent_PP-like"/>
</dbReference>
<evidence type="ECO:0000313" key="3">
    <source>
        <dbReference type="Proteomes" id="UP001431209"/>
    </source>
</evidence>
<dbReference type="Gene3D" id="3.60.21.10">
    <property type="match status" value="1"/>
</dbReference>
<dbReference type="GO" id="GO:0016787">
    <property type="term" value="F:hydrolase activity"/>
    <property type="evidence" value="ECO:0007669"/>
    <property type="project" value="InterPro"/>
</dbReference>
<evidence type="ECO:0000259" key="1">
    <source>
        <dbReference type="Pfam" id="PF00149"/>
    </source>
</evidence>
<dbReference type="Pfam" id="PF00149">
    <property type="entry name" value="Metallophos"/>
    <property type="match status" value="1"/>
</dbReference>
<reference evidence="2 3" key="1">
    <citation type="submission" date="2024-03" db="EMBL/GenBank/DDBJ databases">
        <title>The Acrasis kona genome and developmental transcriptomes reveal deep origins of eukaryotic multicellular pathways.</title>
        <authorList>
            <person name="Sheikh S."/>
            <person name="Fu C.-J."/>
            <person name="Brown M.W."/>
            <person name="Baldauf S.L."/>
        </authorList>
    </citation>
    <scope>NUCLEOTIDE SEQUENCE [LARGE SCALE GENOMIC DNA]</scope>
    <source>
        <strain evidence="2 3">ATCC MYA-3509</strain>
    </source>
</reference>
<keyword evidence="3" id="KW-1185">Reference proteome</keyword>
<gene>
    <name evidence="2" type="ORF">AKO1_014056</name>
</gene>
<dbReference type="SUPFAM" id="SSF56300">
    <property type="entry name" value="Metallo-dependent phosphatases"/>
    <property type="match status" value="1"/>
</dbReference>
<comment type="caution">
    <text evidence="2">The sequence shown here is derived from an EMBL/GenBank/DDBJ whole genome shotgun (WGS) entry which is preliminary data.</text>
</comment>